<dbReference type="PANTHER" id="PTHR33740">
    <property type="entry name" value="GPI-ANCHORED ADHESIN-LIKE PROTEIN"/>
    <property type="match status" value="1"/>
</dbReference>
<reference evidence="3 4" key="1">
    <citation type="journal article" date="2021" name="bioRxiv">
        <title>Chromosome-scale and haplotype-resolved genome assembly of a tetraploid potato cultivar.</title>
        <authorList>
            <person name="Sun H."/>
            <person name="Jiao W.-B."/>
            <person name="Krause K."/>
            <person name="Campoy J.A."/>
            <person name="Goel M."/>
            <person name="Folz-Donahue K."/>
            <person name="Kukat C."/>
            <person name="Huettel B."/>
            <person name="Schneeberger K."/>
        </authorList>
    </citation>
    <scope>NUCLEOTIDE SEQUENCE [LARGE SCALE GENOMIC DNA]</scope>
    <source>
        <strain evidence="3">SolTubOtavaFocal</strain>
        <tissue evidence="3">Leaves</tissue>
    </source>
</reference>
<dbReference type="Proteomes" id="UP000826656">
    <property type="component" value="Unassembled WGS sequence"/>
</dbReference>
<dbReference type="PANTHER" id="PTHR33740:SF3">
    <property type="entry name" value="GPI-ANCHORED ADHESIN-LIKE PROTEIN"/>
    <property type="match status" value="1"/>
</dbReference>
<evidence type="ECO:0000256" key="2">
    <source>
        <dbReference type="SAM" id="Phobius"/>
    </source>
</evidence>
<proteinExistence type="predicted"/>
<keyword evidence="2" id="KW-0812">Transmembrane</keyword>
<sequence>MTSLTMACCPNSFQLRLAFSCRKPPDVFSGMRVRNLERRRIHLFLFAGNNRTNDSNCVGTRNTWLNSTSSDDGLGGWSETDDVAEKSVDSKGEKQSFAGIVVAGAAGVILVTALTFAALCIGKRNSTRVKHQREPLTALQEMPMASDNHDDTVEDGKFLENSRMEKVLQALPRKVLVPAAVDQVQGQALAALQVLKVIEADVQPGDLCTRREYARWLVSASSVLSRTNASKVYPAMYIENVTELAFDDITLDDPDFPSIQGLAEAGLISSKLSRHDKKSSSYPDQSPFFFTPESPLSRQDLVSWKMALEKRQLPVVDQKSLQKVSGWIDTDKIHPDAWPALVADLSSGERGIIALAFGYTRLFQPYKPVTKGQAVIALATGEASDTIVEVLSRIEAESIAEKAVASYNSLAAQVEKDVNASFEKEFILEKKRVDTIKKLAEEARQELESLRAERKAEHLVVMKERAAVDSELEVLSRFRHEVEEQLQSLKSDKIDISYEKERLGKLHRDAEIENQEIARLQYELEVERKALSIARAWAEGEAKRARERAKTLEAAKNRWERQGINKVIVDNDIQEDLNIDVTWLSAGNQSVEESLNRTESLMDKLKEMADTVRAKNGHRKADTQMAELKDNVLEDGWLRQQAMQHRAVDIGSGFTDGKKQFCWRLQERSITYIQDVTELNIAYSCISLVLTKIIISIY</sequence>
<gene>
    <name evidence="3" type="ORF">KY290_027984</name>
</gene>
<evidence type="ECO:0000313" key="4">
    <source>
        <dbReference type="Proteomes" id="UP000826656"/>
    </source>
</evidence>
<accession>A0ABQ7UGN2</accession>
<evidence type="ECO:0000313" key="3">
    <source>
        <dbReference type="EMBL" id="KAH0748752.1"/>
    </source>
</evidence>
<keyword evidence="2" id="KW-0472">Membrane</keyword>
<feature type="coiled-coil region" evidence="1">
    <location>
        <begin position="510"/>
        <end position="562"/>
    </location>
</feature>
<dbReference type="EMBL" id="JAIVGD010000019">
    <property type="protein sequence ID" value="KAH0748752.1"/>
    <property type="molecule type" value="Genomic_DNA"/>
</dbReference>
<feature type="coiled-coil region" evidence="1">
    <location>
        <begin position="433"/>
        <end position="460"/>
    </location>
</feature>
<feature type="transmembrane region" description="Helical" evidence="2">
    <location>
        <begin position="97"/>
        <end position="121"/>
    </location>
</feature>
<evidence type="ECO:0000256" key="1">
    <source>
        <dbReference type="SAM" id="Coils"/>
    </source>
</evidence>
<feature type="coiled-coil region" evidence="1">
    <location>
        <begin position="588"/>
        <end position="615"/>
    </location>
</feature>
<name>A0ABQ7UGN2_SOLTU</name>
<comment type="caution">
    <text evidence="3">The sequence shown here is derived from an EMBL/GenBank/DDBJ whole genome shotgun (WGS) entry which is preliminary data.</text>
</comment>
<protein>
    <recommendedName>
        <fullName evidence="5">SLH domain-containing protein</fullName>
    </recommendedName>
</protein>
<evidence type="ECO:0008006" key="5">
    <source>
        <dbReference type="Google" id="ProtNLM"/>
    </source>
</evidence>
<organism evidence="3 4">
    <name type="scientific">Solanum tuberosum</name>
    <name type="common">Potato</name>
    <dbReference type="NCBI Taxonomy" id="4113"/>
    <lineage>
        <taxon>Eukaryota</taxon>
        <taxon>Viridiplantae</taxon>
        <taxon>Streptophyta</taxon>
        <taxon>Embryophyta</taxon>
        <taxon>Tracheophyta</taxon>
        <taxon>Spermatophyta</taxon>
        <taxon>Magnoliopsida</taxon>
        <taxon>eudicotyledons</taxon>
        <taxon>Gunneridae</taxon>
        <taxon>Pentapetalae</taxon>
        <taxon>asterids</taxon>
        <taxon>lamiids</taxon>
        <taxon>Solanales</taxon>
        <taxon>Solanaceae</taxon>
        <taxon>Solanoideae</taxon>
        <taxon>Solaneae</taxon>
        <taxon>Solanum</taxon>
    </lineage>
</organism>
<keyword evidence="4" id="KW-1185">Reference proteome</keyword>
<keyword evidence="2" id="KW-1133">Transmembrane helix</keyword>
<keyword evidence="1" id="KW-0175">Coiled coil</keyword>